<proteinExistence type="predicted"/>
<organism evidence="1 2">
    <name type="scientific">Lactarius akahatsu</name>
    <dbReference type="NCBI Taxonomy" id="416441"/>
    <lineage>
        <taxon>Eukaryota</taxon>
        <taxon>Fungi</taxon>
        <taxon>Dikarya</taxon>
        <taxon>Basidiomycota</taxon>
        <taxon>Agaricomycotina</taxon>
        <taxon>Agaricomycetes</taxon>
        <taxon>Russulales</taxon>
        <taxon>Russulaceae</taxon>
        <taxon>Lactarius</taxon>
    </lineage>
</organism>
<sequence length="320" mass="35975">MAYYDTYRDQLASLYHGHALWVPDPAGLYDHVRVGDVGYVKQGHFNRMFNALLLANDPTQVYGVPEGFVPLNMGPFNNIRTLTLNHGDYCSTAVTVDREDMHQAAGPEETTSASFRCKRNKGAKGAFLSLPFNADSVDAIRTKAFETYIRKHCDSWLEFAIINDLDVRLEDIILVTGCDLTSSWAMATIVNSWDPIKLNVQPSQAGSARFQWDVTNQPHNNEPNQNIVKSQCVFIRGFRAKRILVFKTLKAAAGPRPDDPDNEPESSIELFREPTIPDYRDPLMGILDYIAEQRPNQELALAHEDDLKMIEGVVRTNAVS</sequence>
<dbReference type="EMBL" id="JAKELL010000154">
    <property type="protein sequence ID" value="KAH8979840.1"/>
    <property type="molecule type" value="Genomic_DNA"/>
</dbReference>
<keyword evidence="2" id="KW-1185">Reference proteome</keyword>
<dbReference type="Proteomes" id="UP001201163">
    <property type="component" value="Unassembled WGS sequence"/>
</dbReference>
<reference evidence="1" key="1">
    <citation type="submission" date="2022-01" db="EMBL/GenBank/DDBJ databases">
        <title>Comparative genomics reveals a dynamic genome evolution in the ectomycorrhizal milk-cap (Lactarius) mushrooms.</title>
        <authorList>
            <consortium name="DOE Joint Genome Institute"/>
            <person name="Lebreton A."/>
            <person name="Tang N."/>
            <person name="Kuo A."/>
            <person name="LaButti K."/>
            <person name="Drula E."/>
            <person name="Barry K."/>
            <person name="Clum A."/>
            <person name="Lipzen A."/>
            <person name="Mousain D."/>
            <person name="Ng V."/>
            <person name="Wang R."/>
            <person name="Wang X."/>
            <person name="Dai Y."/>
            <person name="Henrissat B."/>
            <person name="Grigoriev I.V."/>
            <person name="Guerin-Laguette A."/>
            <person name="Yu F."/>
            <person name="Martin F.M."/>
        </authorList>
    </citation>
    <scope>NUCLEOTIDE SEQUENCE</scope>
    <source>
        <strain evidence="1">QP</strain>
    </source>
</reference>
<gene>
    <name evidence="1" type="ORF">EDB92DRAFT_327745</name>
</gene>
<evidence type="ECO:0000313" key="2">
    <source>
        <dbReference type="Proteomes" id="UP001201163"/>
    </source>
</evidence>
<accession>A0AAD4L7C7</accession>
<dbReference type="AlphaFoldDB" id="A0AAD4L7C7"/>
<evidence type="ECO:0000313" key="1">
    <source>
        <dbReference type="EMBL" id="KAH8979840.1"/>
    </source>
</evidence>
<protein>
    <submittedName>
        <fullName evidence="1">Uncharacterized protein</fullName>
    </submittedName>
</protein>
<comment type="caution">
    <text evidence="1">The sequence shown here is derived from an EMBL/GenBank/DDBJ whole genome shotgun (WGS) entry which is preliminary data.</text>
</comment>
<name>A0AAD4L7C7_9AGAM</name>